<evidence type="ECO:0000256" key="1">
    <source>
        <dbReference type="ARBA" id="ARBA00004430"/>
    </source>
</evidence>
<dbReference type="EMBL" id="FNXT01001131">
    <property type="protein sequence ID" value="SZX72382.1"/>
    <property type="molecule type" value="Genomic_DNA"/>
</dbReference>
<feature type="compositionally biased region" description="Low complexity" evidence="2">
    <location>
        <begin position="971"/>
        <end position="998"/>
    </location>
</feature>
<evidence type="ECO:0000256" key="3">
    <source>
        <dbReference type="SAM" id="Phobius"/>
    </source>
</evidence>
<feature type="region of interest" description="Disordered" evidence="2">
    <location>
        <begin position="956"/>
        <end position="998"/>
    </location>
</feature>
<keyword evidence="3" id="KW-0472">Membrane</keyword>
<dbReference type="Proteomes" id="UP000256970">
    <property type="component" value="Unassembled WGS sequence"/>
</dbReference>
<keyword evidence="3" id="KW-1133">Transmembrane helix</keyword>
<keyword evidence="3" id="KW-0812">Transmembrane</keyword>
<accession>A0A383WMA3</accession>
<dbReference type="SUPFAM" id="SSF52047">
    <property type="entry name" value="RNI-like"/>
    <property type="match status" value="1"/>
</dbReference>
<dbReference type="GO" id="GO:0005930">
    <property type="term" value="C:axoneme"/>
    <property type="evidence" value="ECO:0007669"/>
    <property type="project" value="UniProtKB-SubCell"/>
</dbReference>
<evidence type="ECO:0000256" key="2">
    <source>
        <dbReference type="SAM" id="MobiDB-lite"/>
    </source>
</evidence>
<dbReference type="Gene3D" id="3.80.10.10">
    <property type="entry name" value="Ribonuclease Inhibitor"/>
    <property type="match status" value="1"/>
</dbReference>
<dbReference type="SUPFAM" id="SSF52058">
    <property type="entry name" value="L domain-like"/>
    <property type="match status" value="1"/>
</dbReference>
<evidence type="ECO:0000313" key="6">
    <source>
        <dbReference type="Proteomes" id="UP000256970"/>
    </source>
</evidence>
<evidence type="ECO:0000313" key="4">
    <source>
        <dbReference type="EMBL" id="SZX72382.1"/>
    </source>
</evidence>
<feature type="region of interest" description="Disordered" evidence="2">
    <location>
        <begin position="493"/>
        <end position="525"/>
    </location>
</feature>
<dbReference type="EMBL" id="FNXT01001323">
    <property type="protein sequence ID" value="SZX78531.1"/>
    <property type="molecule type" value="Genomic_DNA"/>
</dbReference>
<organism evidence="5 6">
    <name type="scientific">Tetradesmus obliquus</name>
    <name type="common">Green alga</name>
    <name type="synonym">Acutodesmus obliquus</name>
    <dbReference type="NCBI Taxonomy" id="3088"/>
    <lineage>
        <taxon>Eukaryota</taxon>
        <taxon>Viridiplantae</taxon>
        <taxon>Chlorophyta</taxon>
        <taxon>core chlorophytes</taxon>
        <taxon>Chlorophyceae</taxon>
        <taxon>CS clade</taxon>
        <taxon>Sphaeropleales</taxon>
        <taxon>Scenedesmaceae</taxon>
        <taxon>Tetradesmus</taxon>
    </lineage>
</organism>
<dbReference type="InterPro" id="IPR032675">
    <property type="entry name" value="LRR_dom_sf"/>
</dbReference>
<protein>
    <submittedName>
        <fullName evidence="5">Uncharacterized protein</fullName>
    </submittedName>
</protein>
<feature type="compositionally biased region" description="Low complexity" evidence="2">
    <location>
        <begin position="504"/>
        <end position="525"/>
    </location>
</feature>
<dbReference type="AlphaFoldDB" id="A0A383WMA3"/>
<feature type="transmembrane region" description="Helical" evidence="3">
    <location>
        <begin position="1220"/>
        <end position="1240"/>
    </location>
</feature>
<proteinExistence type="predicted"/>
<sequence>MELVDVDSFDCSCSSSWLLPNAAWEVLAAHLSREDILSARLACRAWSKDLGACVSHATAYPTQLLLPQLSGLSTCCNEATAGTTAAAAGITSSVVGLEEAAEALAAAEVAAEDALQQEIAQNDASSNMPSEAFDCNRGLLQQQLSSVDGVHSLLDAFPHCDMIYVDVSTPDEQQLAGTVINTLAGSSSRACRSSAGGAAACEHNAAGAAAGAAGASSGESSSSSLAVARRASSSCISSEPGCQDSPAAEQQRGEQQHGAAAVLQACKSLPLLCDVVPQQGRRPRLCLDALQRSYHCPANKEYPSSTVAGRGVFRFLAALPSQLSPDGLAALVSVQLDAFPEAPAQWAVLQRLPCLRELLLPSFRPALPHEHLPALARLTQLDTLTVSVQGSITSWRANCASFASLGALSHLARLSLHAFHCPGAHLAAALLRLSGLEELRLSGRVVLEPLAALSRLGRLQVLELTQDVQYDVLCGLVQQLTGLTQLAVGRVTLPPAAPPPPPAAAAGPAAGEEAGQEQQAPAAAAADGAGDMPQLIVADAAPAANAAAGAVMVAADGGGAAAAAAAAAGDGGGVGEVMLEDVGAIVDGLIGNLQEGAVPVHLQRIIERFESIIQLDLTRRQHSTPWGWPVPGLALLQELGSTSGSTAGSTAGGTGGTSSSSSELTRLCAGAASCGGGGAASLELALLRSADVVRLHELPSQLRCCSHLALRLRDQLLAFASVCPLRLAPGQLAGLGAAFQNLSSLSLCGKVALDGRALIELTEGLAGLQKVQGSAAAAAAGGAAAAGCSSGGELGQGVQGAPMEAAAAAARVGVEPASGSSGAGPAVAGPAAVAAAAAASGLVCLSLDCHFVAVSPEQMEEALQHLQGLKVLCVRHRGGGKLPLPLSALPASLTTLALKKVLLYHQHGSSSSMAAAQHPQQQQQLSLTFDDTEAQEPEHVVGCHALTSPGFRRAVARGLSRPPSPTEDDTNSNSQPAAASSAAGSTSHTAAAAGDAANSSSSCGGSLPLLPRLQSLFLKNCLVGGETLQLLLGLQGGSSSSSSSSNGGARPSQLLRLSVTGDQAAHGEVAEAWPEWVAAVGQLTGLQVLDVAVPESTDCALPPDLLQALLALPRLAHLHITTHHAPQQLLGLTALAGRLRTLNINYTGPPTLPSQLLSQLREGLGFNCRVQVWENVVLPSSGSFVEVSGGGGGGAEGLGGVGRRRRGVGALRGVVRAASLGAVVAGGWWCGWVLGSALGGRQRPRRQQRQRKGMASRS</sequence>
<evidence type="ECO:0000313" key="5">
    <source>
        <dbReference type="EMBL" id="SZX78531.1"/>
    </source>
</evidence>
<keyword evidence="6" id="KW-1185">Reference proteome</keyword>
<reference evidence="5 6" key="1">
    <citation type="submission" date="2016-10" db="EMBL/GenBank/DDBJ databases">
        <authorList>
            <person name="Cai Z."/>
        </authorList>
    </citation>
    <scope>NUCLEOTIDE SEQUENCE [LARGE SCALE GENOMIC DNA]</scope>
</reference>
<name>A0A383WMA3_TETOB</name>
<comment type="subcellular location">
    <subcellularLocation>
        <location evidence="1">Cytoplasm</location>
        <location evidence="1">Cytoskeleton</location>
        <location evidence="1">Cilium axoneme</location>
    </subcellularLocation>
</comment>
<gene>
    <name evidence="4" type="ORF">BQ4739_LOCUS12563</name>
    <name evidence="5" type="ORF">BQ4739_LOCUS18809</name>
</gene>